<feature type="non-terminal residue" evidence="6">
    <location>
        <position position="184"/>
    </location>
</feature>
<dbReference type="GO" id="GO:0051307">
    <property type="term" value="P:meiotic chromosome separation"/>
    <property type="evidence" value="ECO:0007669"/>
    <property type="project" value="TreeGrafter"/>
</dbReference>
<dbReference type="InterPro" id="IPR030397">
    <property type="entry name" value="SEPARIN_core_dom"/>
</dbReference>
<reference evidence="6" key="1">
    <citation type="submission" date="2022-06" db="EMBL/GenBank/DDBJ databases">
        <title>Uncovering the hologenomic basis of an extraordinary plant invasion.</title>
        <authorList>
            <person name="Bieker V.C."/>
            <person name="Martin M.D."/>
            <person name="Gilbert T."/>
            <person name="Hodgins K."/>
            <person name="Battlay P."/>
            <person name="Petersen B."/>
            <person name="Wilson J."/>
        </authorList>
    </citation>
    <scope>NUCLEOTIDE SEQUENCE</scope>
    <source>
        <strain evidence="6">AA19_3_7</strain>
        <tissue evidence="6">Leaf</tissue>
    </source>
</reference>
<dbReference type="GO" id="GO:0072686">
    <property type="term" value="C:mitotic spindle"/>
    <property type="evidence" value="ECO:0007669"/>
    <property type="project" value="TreeGrafter"/>
</dbReference>
<dbReference type="GO" id="GO:0005634">
    <property type="term" value="C:nucleus"/>
    <property type="evidence" value="ECO:0007669"/>
    <property type="project" value="InterPro"/>
</dbReference>
<dbReference type="PROSITE" id="PS51700">
    <property type="entry name" value="SEPARIN"/>
    <property type="match status" value="1"/>
</dbReference>
<feature type="domain" description="Peptidase C50" evidence="5">
    <location>
        <begin position="1"/>
        <end position="64"/>
    </location>
</feature>
<comment type="caution">
    <text evidence="6">The sequence shown here is derived from an EMBL/GenBank/DDBJ whole genome shotgun (WGS) entry which is preliminary data.</text>
</comment>
<sequence length="184" mass="19657">GTAGTSPGVDELSTALKNHDLFIYLGHGSGVQYIPGGEIQKLERCAATLLMGCSSGSLSLNGPYTPKGAPLYYLFAGSPVIIANLWDVTDKDIDRFCKTVLDGWIKARSNTAVDCAQCTQLSDNFKDMSITDGGTRKGKKKLARSKSVEDCEVMFGCKHRPKVGSFMGQARQACTLPFLIGAAP</sequence>
<protein>
    <recommendedName>
        <fullName evidence="2">separase</fullName>
        <ecNumber evidence="2">3.4.22.49</ecNumber>
    </recommendedName>
</protein>
<comment type="catalytic activity">
    <reaction evidence="1">
        <text>All bonds known to be hydrolyzed by this endopeptidase have arginine in P1 and an acidic residue in P4. P6 is often occupied by an acidic residue or by a hydroxy-amino-acid residue, the phosphorylation of which enhances cleavage.</text>
        <dbReference type="EC" id="3.4.22.49"/>
    </reaction>
</comment>
<dbReference type="GO" id="GO:0005737">
    <property type="term" value="C:cytoplasm"/>
    <property type="evidence" value="ECO:0007669"/>
    <property type="project" value="TreeGrafter"/>
</dbReference>
<feature type="non-terminal residue" evidence="6">
    <location>
        <position position="1"/>
    </location>
</feature>
<dbReference type="Pfam" id="PF03568">
    <property type="entry name" value="Separin_C"/>
    <property type="match status" value="1"/>
</dbReference>
<dbReference type="EC" id="3.4.22.49" evidence="2"/>
<gene>
    <name evidence="6" type="ORF">M8C21_012962</name>
</gene>
<organism evidence="6 7">
    <name type="scientific">Ambrosia artemisiifolia</name>
    <name type="common">Common ragweed</name>
    <dbReference type="NCBI Taxonomy" id="4212"/>
    <lineage>
        <taxon>Eukaryota</taxon>
        <taxon>Viridiplantae</taxon>
        <taxon>Streptophyta</taxon>
        <taxon>Embryophyta</taxon>
        <taxon>Tracheophyta</taxon>
        <taxon>Spermatophyta</taxon>
        <taxon>Magnoliopsida</taxon>
        <taxon>eudicotyledons</taxon>
        <taxon>Gunneridae</taxon>
        <taxon>Pentapetalae</taxon>
        <taxon>asterids</taxon>
        <taxon>campanulids</taxon>
        <taxon>Asterales</taxon>
        <taxon>Asteraceae</taxon>
        <taxon>Asteroideae</taxon>
        <taxon>Heliantheae alliance</taxon>
        <taxon>Heliantheae</taxon>
        <taxon>Ambrosia</taxon>
    </lineage>
</organism>
<proteinExistence type="predicted"/>
<keyword evidence="7" id="KW-1185">Reference proteome</keyword>
<evidence type="ECO:0000259" key="5">
    <source>
        <dbReference type="PROSITE" id="PS51700"/>
    </source>
</evidence>
<evidence type="ECO:0000256" key="3">
    <source>
        <dbReference type="ARBA" id="ARBA00022801"/>
    </source>
</evidence>
<evidence type="ECO:0000256" key="2">
    <source>
        <dbReference type="ARBA" id="ARBA00012489"/>
    </source>
</evidence>
<dbReference type="PANTHER" id="PTHR12792">
    <property type="entry name" value="EXTRA SPINDLE POLES 1-RELATED"/>
    <property type="match status" value="1"/>
</dbReference>
<dbReference type="AlphaFoldDB" id="A0AAD5CBF4"/>
<evidence type="ECO:0000256" key="4">
    <source>
        <dbReference type="ARBA" id="ARBA00022829"/>
    </source>
</evidence>
<dbReference type="EMBL" id="JAMZMK010008835">
    <property type="protein sequence ID" value="KAI7738300.1"/>
    <property type="molecule type" value="Genomic_DNA"/>
</dbReference>
<keyword evidence="4" id="KW-0159">Chromosome partition</keyword>
<dbReference type="PANTHER" id="PTHR12792:SF0">
    <property type="entry name" value="SEPARIN"/>
    <property type="match status" value="1"/>
</dbReference>
<name>A0AAD5CBF4_AMBAR</name>
<dbReference type="InterPro" id="IPR005314">
    <property type="entry name" value="Peptidase_C50"/>
</dbReference>
<evidence type="ECO:0000313" key="7">
    <source>
        <dbReference type="Proteomes" id="UP001206925"/>
    </source>
</evidence>
<evidence type="ECO:0000313" key="6">
    <source>
        <dbReference type="EMBL" id="KAI7738300.1"/>
    </source>
</evidence>
<accession>A0AAD5CBF4</accession>
<dbReference type="GO" id="GO:0004197">
    <property type="term" value="F:cysteine-type endopeptidase activity"/>
    <property type="evidence" value="ECO:0007669"/>
    <property type="project" value="InterPro"/>
</dbReference>
<keyword evidence="3" id="KW-0378">Hydrolase</keyword>
<dbReference type="GO" id="GO:0006508">
    <property type="term" value="P:proteolysis"/>
    <property type="evidence" value="ECO:0007669"/>
    <property type="project" value="InterPro"/>
</dbReference>
<dbReference type="Proteomes" id="UP001206925">
    <property type="component" value="Unassembled WGS sequence"/>
</dbReference>
<evidence type="ECO:0000256" key="1">
    <source>
        <dbReference type="ARBA" id="ARBA00000451"/>
    </source>
</evidence>